<organism evidence="7 8">
    <name type="scientific">Phaeobacter gallaeciensis</name>
    <dbReference type="NCBI Taxonomy" id="60890"/>
    <lineage>
        <taxon>Bacteria</taxon>
        <taxon>Pseudomonadati</taxon>
        <taxon>Pseudomonadota</taxon>
        <taxon>Alphaproteobacteria</taxon>
        <taxon>Rhodobacterales</taxon>
        <taxon>Roseobacteraceae</taxon>
        <taxon>Phaeobacter</taxon>
    </lineage>
</organism>
<dbReference type="SUPFAM" id="SSF101790">
    <property type="entry name" value="Aminomethyltransferase beta-barrel domain"/>
    <property type="match status" value="1"/>
</dbReference>
<reference evidence="7 8" key="1">
    <citation type="submission" date="2018-07" db="EMBL/GenBank/DDBJ databases">
        <title>Modular assembly of carbohydrate-degrading microbial communities in the ocean.</title>
        <authorList>
            <person name="Enke T.N."/>
            <person name="Datta M.S."/>
            <person name="Schwartzman J.A."/>
            <person name="Cermak N."/>
            <person name="Schmitz D.A."/>
            <person name="Barrere J."/>
            <person name="Cordero O.X."/>
        </authorList>
    </citation>
    <scope>NUCLEOTIDE SEQUENCE [LARGE SCALE GENOMIC DNA]</scope>
    <source>
        <strain evidence="7 8">C3M10</strain>
    </source>
</reference>
<dbReference type="Gene3D" id="3.30.1360.120">
    <property type="entry name" value="Probable tRNA modification gtpase trme, domain 1"/>
    <property type="match status" value="1"/>
</dbReference>
<dbReference type="Proteomes" id="UP000252706">
    <property type="component" value="Unassembled WGS sequence"/>
</dbReference>
<dbReference type="SUPFAM" id="SSF103025">
    <property type="entry name" value="Folate-binding domain"/>
    <property type="match status" value="1"/>
</dbReference>
<feature type="domain" description="GCVT N-terminal" evidence="4">
    <location>
        <begin position="430"/>
        <end position="695"/>
    </location>
</feature>
<protein>
    <submittedName>
        <fullName evidence="7">FAD-dependent oxidoreductase</fullName>
    </submittedName>
</protein>
<evidence type="ECO:0000259" key="6">
    <source>
        <dbReference type="Pfam" id="PF16350"/>
    </source>
</evidence>
<dbReference type="InterPro" id="IPR006076">
    <property type="entry name" value="FAD-dep_OxRdtase"/>
</dbReference>
<dbReference type="InterPro" id="IPR027266">
    <property type="entry name" value="TrmE/GcvT-like"/>
</dbReference>
<dbReference type="InterPro" id="IPR036188">
    <property type="entry name" value="FAD/NAD-bd_sf"/>
</dbReference>
<comment type="similarity">
    <text evidence="1">Belongs to the GcvT family.</text>
</comment>
<dbReference type="RefSeq" id="WP_113825733.1">
    <property type="nucleotide sequence ID" value="NZ_QOCE01000051.1"/>
</dbReference>
<dbReference type="SUPFAM" id="SSF51905">
    <property type="entry name" value="FAD/NAD(P)-binding domain"/>
    <property type="match status" value="1"/>
</dbReference>
<comment type="caution">
    <text evidence="7">The sequence shown here is derived from an EMBL/GenBank/DDBJ whole genome shotgun (WGS) entry which is preliminary data.</text>
</comment>
<dbReference type="InterPro" id="IPR006222">
    <property type="entry name" value="GCVT_N"/>
</dbReference>
<feature type="domain" description="FAD dependent oxidoreductase central" evidence="6">
    <location>
        <begin position="373"/>
        <end position="427"/>
    </location>
</feature>
<proteinExistence type="inferred from homology"/>
<dbReference type="EMBL" id="QOCE01000051">
    <property type="protein sequence ID" value="RBW50328.1"/>
    <property type="molecule type" value="Genomic_DNA"/>
</dbReference>
<evidence type="ECO:0000256" key="1">
    <source>
        <dbReference type="ARBA" id="ARBA00008609"/>
    </source>
</evidence>
<dbReference type="InterPro" id="IPR032503">
    <property type="entry name" value="FAO_M"/>
</dbReference>
<gene>
    <name evidence="7" type="ORF">DS909_21960</name>
</gene>
<evidence type="ECO:0000259" key="5">
    <source>
        <dbReference type="Pfam" id="PF08669"/>
    </source>
</evidence>
<dbReference type="PANTHER" id="PTHR13847">
    <property type="entry name" value="SARCOSINE DEHYDROGENASE-RELATED"/>
    <property type="match status" value="1"/>
</dbReference>
<dbReference type="PANTHER" id="PTHR13847:SF193">
    <property type="entry name" value="PYRUVATE DEHYDROGENASE PHOSPHATASE REGULATORY SUBUNIT, MITOCHONDRIAL"/>
    <property type="match status" value="1"/>
</dbReference>
<dbReference type="Gene3D" id="3.50.50.60">
    <property type="entry name" value="FAD/NAD(P)-binding domain"/>
    <property type="match status" value="1"/>
</dbReference>
<dbReference type="GO" id="GO:0005737">
    <property type="term" value="C:cytoplasm"/>
    <property type="evidence" value="ECO:0007669"/>
    <property type="project" value="TreeGrafter"/>
</dbReference>
<dbReference type="Pfam" id="PF08669">
    <property type="entry name" value="GCV_T_C"/>
    <property type="match status" value="1"/>
</dbReference>
<accession>A0A366WJQ4</accession>
<dbReference type="SUPFAM" id="SSF54373">
    <property type="entry name" value="FAD-linked reductases, C-terminal domain"/>
    <property type="match status" value="1"/>
</dbReference>
<name>A0A366WJQ4_9RHOB</name>
<dbReference type="OrthoDB" id="7156675at2"/>
<dbReference type="InterPro" id="IPR013977">
    <property type="entry name" value="GcvT_C"/>
</dbReference>
<feature type="domain" description="FAD dependent oxidoreductase" evidence="3">
    <location>
        <begin position="9"/>
        <end position="369"/>
    </location>
</feature>
<dbReference type="Pfam" id="PF01266">
    <property type="entry name" value="DAO"/>
    <property type="match status" value="1"/>
</dbReference>
<dbReference type="GO" id="GO:0016491">
    <property type="term" value="F:oxidoreductase activity"/>
    <property type="evidence" value="ECO:0007669"/>
    <property type="project" value="UniProtKB-KW"/>
</dbReference>
<feature type="domain" description="Aminomethyltransferase C-terminal" evidence="5">
    <location>
        <begin position="712"/>
        <end position="776"/>
    </location>
</feature>
<dbReference type="InterPro" id="IPR029043">
    <property type="entry name" value="GcvT/YgfZ_C"/>
</dbReference>
<evidence type="ECO:0000259" key="3">
    <source>
        <dbReference type="Pfam" id="PF01266"/>
    </source>
</evidence>
<dbReference type="Pfam" id="PF01571">
    <property type="entry name" value="GCV_T"/>
    <property type="match status" value="1"/>
</dbReference>
<keyword evidence="2" id="KW-0560">Oxidoreductase</keyword>
<dbReference type="Pfam" id="PF16350">
    <property type="entry name" value="FAO_M"/>
    <property type="match status" value="1"/>
</dbReference>
<evidence type="ECO:0000313" key="7">
    <source>
        <dbReference type="EMBL" id="RBW50328.1"/>
    </source>
</evidence>
<evidence type="ECO:0000313" key="8">
    <source>
        <dbReference type="Proteomes" id="UP000252706"/>
    </source>
</evidence>
<evidence type="ECO:0000259" key="4">
    <source>
        <dbReference type="Pfam" id="PF01571"/>
    </source>
</evidence>
<sequence length="799" mass="85956">MTLPTHARTVIIGGGVIGCSIAYHLAREGRTDIVVLERSKLTSGTTWHAAGLVRRLRPSATLTKLINYSIDLYGELERETGQATGWTQTGSLTLATNPDRLTNIKCQVSLGRAFGLEAEVVDAARAKDLWPLIEVDDVIGAVWSPSDGRVNPSDVALALSKGAKSRGVKFFEDTAVTGLQKKGGRISGVEIGPHVIEADEVVIACGLWSRDVAEMAGAHMPLYGCEHFYILTKPLAEVQALGKGAHLPTLNDQDAFLYARDDVEGLLVGSFEPHAKGLPLSRLPADFSFDLLDEDWDHFMPMMENALRRIPALEQAEVRMLLNGPESFTLDSQFMLGESPEVPGLFLMGGMNSTGIALAGGAGKAMAEWIIAGEPTMELNEADIRRFSPEMNVLGALEARIPEVLGRHYDNPYQGRSMETARGQRRSPIHTGLVAAGARFEERGGWERVVHFGGENVHFPLSFGIPTWRDQVGQEVEACKTGAAILDQSAFGKIMVQGPDACAFLNHLCAAQMDVALGRIAYTQILNAQGGVESDLTVQRHGADCYLLVVGAAEVVRVLKRMRETKGAHHVEFTDVTSGYAILGLAGADAKRVLQATTTVHLPVLNRFQFAPFEIGLARCWVGKLSFTGEEGYELYIPSDMAMAAHEALVAAGASHAGLYASGSLRIESGYRAFGHELSPGTTPQEAGLGAFCAFGTGFVGEEAVKDRAVNRRIVSILFDDPNAIPIHDEPIYFAGQVVGQITSAAWSYRFGRSVALAMVTAPLDQLGTHTVVDGFAVEIACSRFTAKASLNPAKEAFA</sequence>
<evidence type="ECO:0000256" key="2">
    <source>
        <dbReference type="ARBA" id="ARBA00023002"/>
    </source>
</evidence>
<dbReference type="AlphaFoldDB" id="A0A366WJQ4"/>
<dbReference type="Gene3D" id="3.30.9.10">
    <property type="entry name" value="D-Amino Acid Oxidase, subunit A, domain 2"/>
    <property type="match status" value="1"/>
</dbReference>